<dbReference type="CDD" id="cd00180">
    <property type="entry name" value="PKc"/>
    <property type="match status" value="1"/>
</dbReference>
<feature type="domain" description="Protein kinase" evidence="5">
    <location>
        <begin position="365"/>
        <end position="614"/>
    </location>
</feature>
<dbReference type="InterPro" id="IPR008271">
    <property type="entry name" value="Ser/Thr_kinase_AS"/>
</dbReference>
<organism evidence="7 9">
    <name type="scientific">Phytophthora fragariae</name>
    <dbReference type="NCBI Taxonomy" id="53985"/>
    <lineage>
        <taxon>Eukaryota</taxon>
        <taxon>Sar</taxon>
        <taxon>Stramenopiles</taxon>
        <taxon>Oomycota</taxon>
        <taxon>Peronosporomycetes</taxon>
        <taxon>Peronosporales</taxon>
        <taxon>Peronosporaceae</taxon>
        <taxon>Phytophthora</taxon>
    </lineage>
</organism>
<keyword evidence="2 4" id="KW-0547">Nucleotide-binding</keyword>
<dbReference type="GO" id="GO:0005524">
    <property type="term" value="F:ATP binding"/>
    <property type="evidence" value="ECO:0007669"/>
    <property type="project" value="UniProtKB-UniRule"/>
</dbReference>
<dbReference type="InterPro" id="IPR011009">
    <property type="entry name" value="Kinase-like_dom_sf"/>
</dbReference>
<dbReference type="PROSITE" id="PS00108">
    <property type="entry name" value="PROTEIN_KINASE_ST"/>
    <property type="match status" value="1"/>
</dbReference>
<evidence type="ECO:0000256" key="2">
    <source>
        <dbReference type="ARBA" id="ARBA00022741"/>
    </source>
</evidence>
<evidence type="ECO:0000256" key="4">
    <source>
        <dbReference type="PROSITE-ProRule" id="PRU10141"/>
    </source>
</evidence>
<dbReference type="SUPFAM" id="SSF56112">
    <property type="entry name" value="Protein kinase-like (PK-like)"/>
    <property type="match status" value="2"/>
</dbReference>
<dbReference type="InterPro" id="IPR001245">
    <property type="entry name" value="Ser-Thr/Tyr_kinase_cat_dom"/>
</dbReference>
<keyword evidence="1" id="KW-0808">Transferase</keyword>
<gene>
    <name evidence="7" type="ORF">PF001_g14716</name>
    <name evidence="6" type="ORF">PF009_g15663</name>
</gene>
<evidence type="ECO:0000256" key="3">
    <source>
        <dbReference type="ARBA" id="ARBA00022840"/>
    </source>
</evidence>
<evidence type="ECO:0000313" key="6">
    <source>
        <dbReference type="EMBL" id="KAE8934353.1"/>
    </source>
</evidence>
<evidence type="ECO:0000256" key="1">
    <source>
        <dbReference type="ARBA" id="ARBA00022527"/>
    </source>
</evidence>
<evidence type="ECO:0000259" key="5">
    <source>
        <dbReference type="PROSITE" id="PS50011"/>
    </source>
</evidence>
<proteinExistence type="predicted"/>
<feature type="domain" description="Protein kinase" evidence="5">
    <location>
        <begin position="868"/>
        <end position="1141"/>
    </location>
</feature>
<evidence type="ECO:0000313" key="9">
    <source>
        <dbReference type="Proteomes" id="UP000437068"/>
    </source>
</evidence>
<keyword evidence="1" id="KW-0418">Kinase</keyword>
<dbReference type="SMART" id="SM00220">
    <property type="entry name" value="S_TKc"/>
    <property type="match status" value="1"/>
</dbReference>
<dbReference type="AlphaFoldDB" id="A0A6A4D2Q4"/>
<protein>
    <recommendedName>
        <fullName evidence="5">Protein kinase domain-containing protein</fullName>
    </recommendedName>
</protein>
<dbReference type="Gene3D" id="1.10.510.10">
    <property type="entry name" value="Transferase(Phosphotransferase) domain 1"/>
    <property type="match status" value="2"/>
</dbReference>
<dbReference type="Pfam" id="PF07714">
    <property type="entry name" value="PK_Tyr_Ser-Thr"/>
    <property type="match status" value="2"/>
</dbReference>
<evidence type="ECO:0000313" key="7">
    <source>
        <dbReference type="EMBL" id="KAE9300877.1"/>
    </source>
</evidence>
<dbReference type="InterPro" id="IPR017441">
    <property type="entry name" value="Protein_kinase_ATP_BS"/>
</dbReference>
<dbReference type="PANTHER" id="PTHR44329">
    <property type="entry name" value="SERINE/THREONINE-PROTEIN KINASE TNNI3K-RELATED"/>
    <property type="match status" value="1"/>
</dbReference>
<accession>A0A6A4D2Q4</accession>
<feature type="binding site" evidence="4">
    <location>
        <position position="895"/>
    </location>
    <ligand>
        <name>ATP</name>
        <dbReference type="ChEBI" id="CHEBI:30616"/>
    </ligand>
</feature>
<dbReference type="EMBL" id="QXGE01000927">
    <property type="protein sequence ID" value="KAE9300877.1"/>
    <property type="molecule type" value="Genomic_DNA"/>
</dbReference>
<dbReference type="PANTHER" id="PTHR44329:SF214">
    <property type="entry name" value="PROTEIN KINASE DOMAIN-CONTAINING PROTEIN"/>
    <property type="match status" value="1"/>
</dbReference>
<dbReference type="Proteomes" id="UP000429523">
    <property type="component" value="Unassembled WGS sequence"/>
</dbReference>
<name>A0A6A4D2Q4_9STRA</name>
<sequence length="1149" mass="127563">MPDHQSLALHWTPRGRRSAALTWHDLSAPRSDVAALTSCWLVGARQSPPPALWSACIKLQTEVTSLFRVRIRSSSVYQRRQLPPIWLIVAGHAEASTVELGVEMEHESSAVDALGAATQRILGDLESICGRDSVFCLYTGLIERLAAVNRVVTGSEVCKASELSRLDLESAVVDVLRLLQSTRRGPMDSLLNSEQFACLGALREFVEVPQRAKFVLGLHDRVDTLVSSCAAVYGSSEELGEVTKGYDVWSRDCERHLQYFVAAVAAGDLAREVLEASAQGVTPQLRELWQLVSFWMTQPARLSAGEQQLLREAARVMTKTQKLEDYEGVDTLPAGLVRGDHLALVKKLSLPDWRRSQVISKQNSPKLDEEVGVEGLPTWYIRAHEVQLDLLHPSAQQSRRLVQFGTWLDTPVVLQKVALQQFSQEEHTDVLEGEVKRWISLNHPNLLKLYGVCDLGVNRYYVCEYAAHGQLRSYLNHHQNGPSELVWQKLLEAAQGVQYLHERGFVHGNLKTKNLLVDGNGIAKLAGFGQDEALQEVESHDECLAADIFALGRCILELVDGHEVHWGKILPQKPQSFTSDQWRLVRHMCSSVPQERLTIAAVVQDIRRLLDEFTTSSIPLDPDSSLSTTFEGHLQAVRQPLETEMTRGERLSCELDMYEQMLARLKNIADLIVLEAPSCQEGSGRSRRLGYATEGWQSIMTRFQLLIDQGLLRRTSNRAVHLAVGRKNAQSVHDLHHELDQLVTSTRLPKLLDAVTNPLHDWKSKWQALRRHQAKALCGAVSDTAAALKELEEDASDQSDSDSWVRQVQGFWAVLEFERQRYTSKYTREEIKMIEGAAAEAEDAISGPASTPLTLPDWFLPPYEVELKNDKMALGRGAFGSVHRGTWLDSPVVIKRVLGPGSSQDGKNASSGGEAIFKHEADVWFCLNHPHVIALYGACHVGLPFFVCEYAAKGTLTDFLSNSASSTSPGSPSRDVLAWEKLYEAALGLEFLHARGIVHADLKGDNILIGDDGRAKLTDFSLSAAVSEGDTPSGSPIGALRWKAPECLGASRQPATFASDIFSLGMCIIEAITGEFPWGRELPDAAVIFHARRGRLPPSSRAFSTSQWALVQQMCRLRPEDRPDIRFVVRAFRLVAEHQALNEFVGSVQ</sequence>
<dbReference type="GO" id="GO:0004674">
    <property type="term" value="F:protein serine/threonine kinase activity"/>
    <property type="evidence" value="ECO:0007669"/>
    <property type="project" value="UniProtKB-KW"/>
</dbReference>
<dbReference type="InterPro" id="IPR051681">
    <property type="entry name" value="Ser/Thr_Kinases-Pseudokinases"/>
</dbReference>
<keyword evidence="3 4" id="KW-0067">ATP-binding</keyword>
<reference evidence="8 9" key="1">
    <citation type="submission" date="2018-08" db="EMBL/GenBank/DDBJ databases">
        <title>Genomic investigation of the strawberry pathogen Phytophthora fragariae indicates pathogenicity is determined by transcriptional variation in three key races.</title>
        <authorList>
            <person name="Adams T.M."/>
            <person name="Armitage A.D."/>
            <person name="Sobczyk M.K."/>
            <person name="Bates H.J."/>
            <person name="Dunwell J.M."/>
            <person name="Nellist C.F."/>
            <person name="Harrison R.J."/>
        </authorList>
    </citation>
    <scope>NUCLEOTIDE SEQUENCE [LARGE SCALE GENOMIC DNA]</scope>
    <source>
        <strain evidence="7 9">A4</strain>
        <strain evidence="6 8">NOV-9</strain>
    </source>
</reference>
<dbReference type="PROSITE" id="PS50011">
    <property type="entry name" value="PROTEIN_KINASE_DOM"/>
    <property type="match status" value="2"/>
</dbReference>
<dbReference type="EMBL" id="QXGF01000916">
    <property type="protein sequence ID" value="KAE8934353.1"/>
    <property type="molecule type" value="Genomic_DNA"/>
</dbReference>
<dbReference type="Proteomes" id="UP000437068">
    <property type="component" value="Unassembled WGS sequence"/>
</dbReference>
<dbReference type="InterPro" id="IPR000719">
    <property type="entry name" value="Prot_kinase_dom"/>
</dbReference>
<comment type="caution">
    <text evidence="7">The sequence shown here is derived from an EMBL/GenBank/DDBJ whole genome shotgun (WGS) entry which is preliminary data.</text>
</comment>
<keyword evidence="1" id="KW-0723">Serine/threonine-protein kinase</keyword>
<dbReference type="PROSITE" id="PS00107">
    <property type="entry name" value="PROTEIN_KINASE_ATP"/>
    <property type="match status" value="1"/>
</dbReference>
<evidence type="ECO:0000313" key="8">
    <source>
        <dbReference type="Proteomes" id="UP000429523"/>
    </source>
</evidence>